<name>A0A816J6D1_BRANA</name>
<keyword evidence="1" id="KW-1133">Transmembrane helix</keyword>
<dbReference type="Proteomes" id="UP001295469">
    <property type="component" value="Chromosome C09"/>
</dbReference>
<proteinExistence type="predicted"/>
<evidence type="ECO:0000313" key="2">
    <source>
        <dbReference type="EMBL" id="CAF1767366.1"/>
    </source>
</evidence>
<keyword evidence="1" id="KW-0812">Transmembrane</keyword>
<protein>
    <submittedName>
        <fullName evidence="2">(rape) hypothetical protein</fullName>
    </submittedName>
</protein>
<feature type="transmembrane region" description="Helical" evidence="1">
    <location>
        <begin position="32"/>
        <end position="55"/>
    </location>
</feature>
<evidence type="ECO:0000256" key="1">
    <source>
        <dbReference type="SAM" id="Phobius"/>
    </source>
</evidence>
<sequence>MTSQRYGSSCPFCPFGLVDWGRQLRFSSWASLHHVSICLLIMVLLWVFCCFFYYLCEVVHVHFFEPSNGFSE</sequence>
<organism evidence="2">
    <name type="scientific">Brassica napus</name>
    <name type="common">Rape</name>
    <dbReference type="NCBI Taxonomy" id="3708"/>
    <lineage>
        <taxon>Eukaryota</taxon>
        <taxon>Viridiplantae</taxon>
        <taxon>Streptophyta</taxon>
        <taxon>Embryophyta</taxon>
        <taxon>Tracheophyta</taxon>
        <taxon>Spermatophyta</taxon>
        <taxon>Magnoliopsida</taxon>
        <taxon>eudicotyledons</taxon>
        <taxon>Gunneridae</taxon>
        <taxon>Pentapetalae</taxon>
        <taxon>rosids</taxon>
        <taxon>malvids</taxon>
        <taxon>Brassicales</taxon>
        <taxon>Brassicaceae</taxon>
        <taxon>Brassiceae</taxon>
        <taxon>Brassica</taxon>
    </lineage>
</organism>
<accession>A0A816J6D1</accession>
<reference evidence="2" key="1">
    <citation type="submission" date="2021-01" db="EMBL/GenBank/DDBJ databases">
        <authorList>
            <consortium name="Genoscope - CEA"/>
            <person name="William W."/>
        </authorList>
    </citation>
    <scope>NUCLEOTIDE SEQUENCE</scope>
</reference>
<dbReference type="EMBL" id="HG994373">
    <property type="protein sequence ID" value="CAF1767366.1"/>
    <property type="molecule type" value="Genomic_DNA"/>
</dbReference>
<dbReference type="AlphaFoldDB" id="A0A816J6D1"/>
<keyword evidence="1" id="KW-0472">Membrane</keyword>
<gene>
    <name evidence="2" type="ORF">DARMORV10_C09P49900.1</name>
</gene>